<keyword evidence="4 10" id="KW-0813">Transport</keyword>
<evidence type="ECO:0000256" key="8">
    <source>
        <dbReference type="ARBA" id="ARBA00023196"/>
    </source>
</evidence>
<sequence length="132" mass="14218">MAESFKFELVSPERLLVSEQVEQAVIPGTDGEMTVLANHAPAMTTVKPGVVTVKLAGGQEDRYVVFGGFADIVPSGCTLLAESAVRVADVDRQDLARRIQDAREDAADAKDDQSRAKAEQFLNNLTTLQDAL</sequence>
<keyword evidence="7 10" id="KW-0472">Membrane</keyword>
<dbReference type="PANTHER" id="PTHR13822:SF10">
    <property type="entry name" value="ATP SYNTHASE EPSILON CHAIN, CHLOROPLASTIC"/>
    <property type="match status" value="1"/>
</dbReference>
<evidence type="ECO:0000256" key="4">
    <source>
        <dbReference type="ARBA" id="ARBA00022448"/>
    </source>
</evidence>
<dbReference type="Pfam" id="PF02823">
    <property type="entry name" value="ATP-synt_DE_N"/>
    <property type="match status" value="1"/>
</dbReference>
<dbReference type="GO" id="GO:0016787">
    <property type="term" value="F:hydrolase activity"/>
    <property type="evidence" value="ECO:0007669"/>
    <property type="project" value="UniProtKB-KW"/>
</dbReference>
<comment type="function">
    <text evidence="1 10">Produces ATP from ADP in the presence of a proton gradient across the membrane.</text>
</comment>
<evidence type="ECO:0000256" key="7">
    <source>
        <dbReference type="ARBA" id="ARBA00023136"/>
    </source>
</evidence>
<dbReference type="InterPro" id="IPR001469">
    <property type="entry name" value="ATP_synth_F1_dsu/esu"/>
</dbReference>
<accession>A0A432V633</accession>
<dbReference type="NCBIfam" id="TIGR01216">
    <property type="entry name" value="ATP_synt_epsi"/>
    <property type="match status" value="1"/>
</dbReference>
<keyword evidence="10" id="KW-1003">Cell membrane</keyword>
<dbReference type="GO" id="GO:0012505">
    <property type="term" value="C:endomembrane system"/>
    <property type="evidence" value="ECO:0007669"/>
    <property type="project" value="UniProtKB-SubCell"/>
</dbReference>
<evidence type="ECO:0000256" key="3">
    <source>
        <dbReference type="ARBA" id="ARBA00005712"/>
    </source>
</evidence>
<evidence type="ECO:0000256" key="12">
    <source>
        <dbReference type="SAM" id="Coils"/>
    </source>
</evidence>
<dbReference type="PANTHER" id="PTHR13822">
    <property type="entry name" value="ATP SYNTHASE DELTA/EPSILON CHAIN"/>
    <property type="match status" value="1"/>
</dbReference>
<dbReference type="GO" id="GO:0005524">
    <property type="term" value="F:ATP binding"/>
    <property type="evidence" value="ECO:0007669"/>
    <property type="project" value="UniProtKB-UniRule"/>
</dbReference>
<feature type="coiled-coil region" evidence="12">
    <location>
        <begin position="92"/>
        <end position="119"/>
    </location>
</feature>
<dbReference type="EMBL" id="RKST01000010">
    <property type="protein sequence ID" value="RUM97620.1"/>
    <property type="molecule type" value="Genomic_DNA"/>
</dbReference>
<evidence type="ECO:0000256" key="5">
    <source>
        <dbReference type="ARBA" id="ARBA00022781"/>
    </source>
</evidence>
<evidence type="ECO:0000313" key="15">
    <source>
        <dbReference type="Proteomes" id="UP000281647"/>
    </source>
</evidence>
<dbReference type="GO" id="GO:0046933">
    <property type="term" value="F:proton-transporting ATP synthase activity, rotational mechanism"/>
    <property type="evidence" value="ECO:0007669"/>
    <property type="project" value="UniProtKB-UniRule"/>
</dbReference>
<keyword evidence="12" id="KW-0175">Coiled coil</keyword>
<comment type="caution">
    <text evidence="14">The sequence shown here is derived from an EMBL/GenBank/DDBJ whole genome shotgun (WGS) entry which is preliminary data.</text>
</comment>
<protein>
    <recommendedName>
        <fullName evidence="10">ATP synthase epsilon chain</fullName>
    </recommendedName>
    <alternativeName>
        <fullName evidence="10">ATP synthase F1 sector epsilon subunit</fullName>
    </alternativeName>
    <alternativeName>
        <fullName evidence="10">F-ATPase epsilon subunit</fullName>
    </alternativeName>
</protein>
<organism evidence="14 15">
    <name type="scientific">Borborobacter arsenicus</name>
    <dbReference type="NCBI Taxonomy" id="1851146"/>
    <lineage>
        <taxon>Bacteria</taxon>
        <taxon>Pseudomonadati</taxon>
        <taxon>Pseudomonadota</taxon>
        <taxon>Alphaproteobacteria</taxon>
        <taxon>Hyphomicrobiales</taxon>
        <taxon>Phyllobacteriaceae</taxon>
        <taxon>Borborobacter</taxon>
    </lineage>
</organism>
<comment type="subcellular location">
    <subcellularLocation>
        <location evidence="10">Cell membrane</location>
        <topology evidence="10">Peripheral membrane protein</topology>
    </subcellularLocation>
    <subcellularLocation>
        <location evidence="2">Endomembrane system</location>
        <topology evidence="2">Peripheral membrane protein</topology>
    </subcellularLocation>
</comment>
<dbReference type="GO" id="GO:0045259">
    <property type="term" value="C:proton-transporting ATP synthase complex"/>
    <property type="evidence" value="ECO:0007669"/>
    <property type="project" value="UniProtKB-KW"/>
</dbReference>
<keyword evidence="15" id="KW-1185">Reference proteome</keyword>
<name>A0A432V633_9HYPH</name>
<dbReference type="NCBIfam" id="NF001851">
    <property type="entry name" value="PRK00571.2-4"/>
    <property type="match status" value="1"/>
</dbReference>
<evidence type="ECO:0000256" key="2">
    <source>
        <dbReference type="ARBA" id="ARBA00004184"/>
    </source>
</evidence>
<dbReference type="InterPro" id="IPR020546">
    <property type="entry name" value="ATP_synth_F1_dsu/esu_N"/>
</dbReference>
<dbReference type="InterPro" id="IPR036771">
    <property type="entry name" value="ATPsynth_dsu/esu_N"/>
</dbReference>
<keyword evidence="5 10" id="KW-0375">Hydrogen ion transport</keyword>
<keyword evidence="8 10" id="KW-0139">CF(1)</keyword>
<comment type="similarity">
    <text evidence="3 10 11">Belongs to the ATPase epsilon chain family.</text>
</comment>
<evidence type="ECO:0000256" key="11">
    <source>
        <dbReference type="RuleBase" id="RU003656"/>
    </source>
</evidence>
<evidence type="ECO:0000256" key="10">
    <source>
        <dbReference type="HAMAP-Rule" id="MF_00530"/>
    </source>
</evidence>
<evidence type="ECO:0000256" key="9">
    <source>
        <dbReference type="ARBA" id="ARBA00023310"/>
    </source>
</evidence>
<dbReference type="HAMAP" id="MF_00530">
    <property type="entry name" value="ATP_synth_epsil_bac"/>
    <property type="match status" value="1"/>
</dbReference>
<dbReference type="OrthoDB" id="9799969at2"/>
<keyword evidence="9 10" id="KW-0066">ATP synthesis</keyword>
<dbReference type="GO" id="GO:0005886">
    <property type="term" value="C:plasma membrane"/>
    <property type="evidence" value="ECO:0007669"/>
    <property type="project" value="UniProtKB-SubCell"/>
</dbReference>
<feature type="domain" description="ATP synthase F1 complex delta/epsilon subunit N-terminal" evidence="13">
    <location>
        <begin position="5"/>
        <end position="84"/>
    </location>
</feature>
<dbReference type="AlphaFoldDB" id="A0A432V633"/>
<dbReference type="Gene3D" id="2.60.15.10">
    <property type="entry name" value="F0F1 ATP synthase delta/epsilon subunit, N-terminal"/>
    <property type="match status" value="1"/>
</dbReference>
<keyword evidence="6 10" id="KW-0406">Ion transport</keyword>
<comment type="subunit">
    <text evidence="10 11">F-type ATPases have 2 components, CF(1) - the catalytic core - and CF(0) - the membrane proton channel. CF(1) has five subunits: alpha(3), beta(3), gamma(1), delta(1), epsilon(1). CF(0) has three main subunits: a, b and c.</text>
</comment>
<evidence type="ECO:0000259" key="13">
    <source>
        <dbReference type="Pfam" id="PF02823"/>
    </source>
</evidence>
<dbReference type="SUPFAM" id="SSF51344">
    <property type="entry name" value="Epsilon subunit of F1F0-ATP synthase N-terminal domain"/>
    <property type="match status" value="1"/>
</dbReference>
<gene>
    <name evidence="10" type="primary">atpC</name>
    <name evidence="14" type="ORF">EET67_11130</name>
</gene>
<evidence type="ECO:0000256" key="1">
    <source>
        <dbReference type="ARBA" id="ARBA00003543"/>
    </source>
</evidence>
<evidence type="ECO:0000256" key="6">
    <source>
        <dbReference type="ARBA" id="ARBA00023065"/>
    </source>
</evidence>
<proteinExistence type="inferred from homology"/>
<dbReference type="Proteomes" id="UP000281647">
    <property type="component" value="Unassembled WGS sequence"/>
</dbReference>
<keyword evidence="14" id="KW-0378">Hydrolase</keyword>
<dbReference type="CDD" id="cd12152">
    <property type="entry name" value="F1-ATPase_delta"/>
    <property type="match status" value="1"/>
</dbReference>
<reference evidence="14 15" key="1">
    <citation type="submission" date="2018-11" db="EMBL/GenBank/DDBJ databases">
        <title>Pseudaminobacter arsenicus sp. nov., an arsenic-resistant bacterium isolated from arsenic-rich aquifers.</title>
        <authorList>
            <person name="Mu Y."/>
        </authorList>
    </citation>
    <scope>NUCLEOTIDE SEQUENCE [LARGE SCALE GENOMIC DNA]</scope>
    <source>
        <strain evidence="14 15">CB3</strain>
    </source>
</reference>
<evidence type="ECO:0000313" key="14">
    <source>
        <dbReference type="EMBL" id="RUM97620.1"/>
    </source>
</evidence>
<dbReference type="RefSeq" id="WP_128624925.1">
    <property type="nucleotide sequence ID" value="NZ_ML133510.1"/>
</dbReference>